<protein>
    <submittedName>
        <fullName evidence="1">Uncharacterized protein</fullName>
    </submittedName>
</protein>
<gene>
    <name evidence="1" type="ORF">MELIAE_LOCUS12914</name>
</gene>
<reference evidence="1" key="1">
    <citation type="submission" date="2021-12" db="EMBL/GenBank/DDBJ databases">
        <authorList>
            <person name="King R."/>
        </authorList>
    </citation>
    <scope>NUCLEOTIDE SEQUENCE</scope>
</reference>
<accession>A0A9P0FNJ6</accession>
<keyword evidence="2" id="KW-1185">Reference proteome</keyword>
<dbReference type="EMBL" id="OV121140">
    <property type="protein sequence ID" value="CAH0564325.1"/>
    <property type="molecule type" value="Genomic_DNA"/>
</dbReference>
<proteinExistence type="predicted"/>
<dbReference type="AlphaFoldDB" id="A0A9P0FNJ6"/>
<organism evidence="1 2">
    <name type="scientific">Brassicogethes aeneus</name>
    <name type="common">Rape pollen beetle</name>
    <name type="synonym">Meligethes aeneus</name>
    <dbReference type="NCBI Taxonomy" id="1431903"/>
    <lineage>
        <taxon>Eukaryota</taxon>
        <taxon>Metazoa</taxon>
        <taxon>Ecdysozoa</taxon>
        <taxon>Arthropoda</taxon>
        <taxon>Hexapoda</taxon>
        <taxon>Insecta</taxon>
        <taxon>Pterygota</taxon>
        <taxon>Neoptera</taxon>
        <taxon>Endopterygota</taxon>
        <taxon>Coleoptera</taxon>
        <taxon>Polyphaga</taxon>
        <taxon>Cucujiformia</taxon>
        <taxon>Nitidulidae</taxon>
        <taxon>Meligethinae</taxon>
        <taxon>Brassicogethes</taxon>
    </lineage>
</organism>
<name>A0A9P0FNJ6_BRAAE</name>
<evidence type="ECO:0000313" key="1">
    <source>
        <dbReference type="EMBL" id="CAH0564325.1"/>
    </source>
</evidence>
<sequence length="125" mass="14107">MLQENVCPICQKLLELKQINLTTAVYLCVDLKCPYPVGYDCIEIERNILEIFKVSKKDKNEKITVNKEALNSSTESVKVDISCSDKNENVNNTDCSLDLDFTIENVGDNTAELQDIDAFLLDLLD</sequence>
<dbReference type="OrthoDB" id="6160353at2759"/>
<evidence type="ECO:0000313" key="2">
    <source>
        <dbReference type="Proteomes" id="UP001154078"/>
    </source>
</evidence>
<dbReference type="Proteomes" id="UP001154078">
    <property type="component" value="Chromosome 9"/>
</dbReference>